<dbReference type="InterPro" id="IPR012923">
    <property type="entry name" value="Csm3"/>
</dbReference>
<dbReference type="InterPro" id="IPR040038">
    <property type="entry name" value="TIPIN/Csm3/Swi3"/>
</dbReference>
<sequence length="206" mass="23872">MSLTNEELLGLHNQDEPELPKKRRTVHKLTDELLLGPRGLPALHKSLKKYRFHHKRAADRRRDEYTRSHHFDNLTRLLHIYQAWGHDIYPQYKFRDFIPVLSRAVGSTEVRNYKRQLMRGETAGEVAGEAVGGERQTAERARQEEELDQELDQELEREPRRGDELFVSDDELYTPMGQVSGQVPSHAAENSGPSAEELELAREFGF</sequence>
<evidence type="ECO:0000313" key="12">
    <source>
        <dbReference type="Proteomes" id="UP000008673"/>
    </source>
</evidence>
<reference evidence="11 12" key="1">
    <citation type="journal article" date="2013" name="BMC Genomics">
        <title>Genome sequence and analysis of methylotrophic yeast Hansenula polymorpha DL1.</title>
        <authorList>
            <person name="Ravin N.V."/>
            <person name="Eldarov M.A."/>
            <person name="Kadnikov V.V."/>
            <person name="Beletsky A.V."/>
            <person name="Schneider J."/>
            <person name="Mardanova E.S."/>
            <person name="Smekalova E.M."/>
            <person name="Zvereva M.I."/>
            <person name="Dontsova O.A."/>
            <person name="Mardanov A.V."/>
            <person name="Skryabin K.G."/>
        </authorList>
    </citation>
    <scope>NUCLEOTIDE SEQUENCE [LARGE SCALE GENOMIC DNA]</scope>
    <source>
        <strain evidence="12">ATCC 26012 / BCRC 20466 / JCM 22074 / NRRL Y-7560 / DL-1</strain>
    </source>
</reference>
<dbReference type="Proteomes" id="UP000008673">
    <property type="component" value="Unassembled WGS sequence"/>
</dbReference>
<keyword evidence="7 8" id="KW-0131">Cell cycle</keyword>
<dbReference type="PANTHER" id="PTHR13220:SF11">
    <property type="entry name" value="TIMELESS-INTERACTING PROTEIN"/>
    <property type="match status" value="1"/>
</dbReference>
<evidence type="ECO:0000256" key="3">
    <source>
        <dbReference type="ARBA" id="ARBA00011217"/>
    </source>
</evidence>
<dbReference type="GO" id="GO:0043111">
    <property type="term" value="P:replication fork arrest"/>
    <property type="evidence" value="ECO:0007669"/>
    <property type="project" value="TreeGrafter"/>
</dbReference>
<feature type="region of interest" description="Disordered" evidence="9">
    <location>
        <begin position="1"/>
        <end position="20"/>
    </location>
</feature>
<dbReference type="PANTHER" id="PTHR13220">
    <property type="entry name" value="TIMELESS INTERACTING-RELATED"/>
    <property type="match status" value="1"/>
</dbReference>
<feature type="region of interest" description="Disordered" evidence="9">
    <location>
        <begin position="124"/>
        <end position="206"/>
    </location>
</feature>
<evidence type="ECO:0000256" key="5">
    <source>
        <dbReference type="ARBA" id="ARBA00022880"/>
    </source>
</evidence>
<comment type="similarity">
    <text evidence="2 8">Belongs to the CSM3 family.</text>
</comment>
<evidence type="ECO:0000313" key="11">
    <source>
        <dbReference type="EMBL" id="ESX01385.1"/>
    </source>
</evidence>
<dbReference type="EMBL" id="AEOI02000005">
    <property type="protein sequence ID" value="ESX01385.1"/>
    <property type="molecule type" value="Genomic_DNA"/>
</dbReference>
<evidence type="ECO:0000256" key="7">
    <source>
        <dbReference type="ARBA" id="ARBA00023306"/>
    </source>
</evidence>
<dbReference type="GO" id="GO:0031298">
    <property type="term" value="C:replication fork protection complex"/>
    <property type="evidence" value="ECO:0007669"/>
    <property type="project" value="TreeGrafter"/>
</dbReference>
<evidence type="ECO:0000256" key="1">
    <source>
        <dbReference type="ARBA" id="ARBA00004123"/>
    </source>
</evidence>
<keyword evidence="6 8" id="KW-0539">Nucleus</keyword>
<keyword evidence="4 8" id="KW-0227">DNA damage</keyword>
<dbReference type="OrthoDB" id="437078at2759"/>
<feature type="compositionally biased region" description="Basic and acidic residues" evidence="9">
    <location>
        <begin position="154"/>
        <end position="164"/>
    </location>
</feature>
<evidence type="ECO:0000256" key="4">
    <source>
        <dbReference type="ARBA" id="ARBA00022763"/>
    </source>
</evidence>
<keyword evidence="12" id="KW-1185">Reference proteome</keyword>
<comment type="caution">
    <text evidence="11">The sequence shown here is derived from an EMBL/GenBank/DDBJ whole genome shotgun (WGS) entry which is preliminary data.</text>
</comment>
<dbReference type="Pfam" id="PF07962">
    <property type="entry name" value="Swi3"/>
    <property type="match status" value="1"/>
</dbReference>
<feature type="domain" description="Chromosome segregation in meiosis protein 3" evidence="10">
    <location>
        <begin position="28"/>
        <end position="121"/>
    </location>
</feature>
<feature type="compositionally biased region" description="Low complexity" evidence="9">
    <location>
        <begin position="124"/>
        <end position="135"/>
    </location>
</feature>
<protein>
    <recommendedName>
        <fullName evidence="8">Chromosome segregation in meiosis protein</fullName>
    </recommendedName>
</protein>
<dbReference type="RefSeq" id="XP_013936219.1">
    <property type="nucleotide sequence ID" value="XM_014080744.1"/>
</dbReference>
<comment type="function">
    <text evidence="8">Plays an important role in the control of DNA replication and the maintenance of replication fork stability.</text>
</comment>
<dbReference type="GO" id="GO:0031297">
    <property type="term" value="P:replication fork processing"/>
    <property type="evidence" value="ECO:0007669"/>
    <property type="project" value="UniProtKB-UniRule"/>
</dbReference>
<dbReference type="GO" id="GO:0006974">
    <property type="term" value="P:DNA damage response"/>
    <property type="evidence" value="ECO:0007669"/>
    <property type="project" value="UniProtKB-KW"/>
</dbReference>
<organism evidence="11 12">
    <name type="scientific">Ogataea parapolymorpha (strain ATCC 26012 / BCRC 20466 / JCM 22074 / NRRL Y-7560 / DL-1)</name>
    <name type="common">Yeast</name>
    <name type="synonym">Hansenula polymorpha</name>
    <dbReference type="NCBI Taxonomy" id="871575"/>
    <lineage>
        <taxon>Eukaryota</taxon>
        <taxon>Fungi</taxon>
        <taxon>Dikarya</taxon>
        <taxon>Ascomycota</taxon>
        <taxon>Saccharomycotina</taxon>
        <taxon>Pichiomycetes</taxon>
        <taxon>Pichiales</taxon>
        <taxon>Pichiaceae</taxon>
        <taxon>Ogataea</taxon>
    </lineage>
</organism>
<evidence type="ECO:0000259" key="10">
    <source>
        <dbReference type="Pfam" id="PF07962"/>
    </source>
</evidence>
<dbReference type="GO" id="GO:0000076">
    <property type="term" value="P:DNA replication checkpoint signaling"/>
    <property type="evidence" value="ECO:0007669"/>
    <property type="project" value="UniProtKB-UniRule"/>
</dbReference>
<dbReference type="OMA" id="RGDIMFD"/>
<dbReference type="GO" id="GO:0003677">
    <property type="term" value="F:DNA binding"/>
    <property type="evidence" value="ECO:0007669"/>
    <property type="project" value="TreeGrafter"/>
</dbReference>
<proteinExistence type="inferred from homology"/>
<dbReference type="eggNOG" id="KOG3004">
    <property type="taxonomic scope" value="Eukaryota"/>
</dbReference>
<comment type="subunit">
    <text evidence="3">Component of the fork protection complex (FPC) consisting of TOF1 and CSM3.</text>
</comment>
<gene>
    <name evidence="11" type="ORF">HPODL_00781</name>
</gene>
<dbReference type="GeneID" id="25770250"/>
<dbReference type="HOGENOM" id="CLU_1332284_0_0_1"/>
<evidence type="ECO:0000256" key="8">
    <source>
        <dbReference type="RuleBase" id="RU366049"/>
    </source>
</evidence>
<dbReference type="AlphaFoldDB" id="W1QIH7"/>
<accession>W1QIH7</accession>
<evidence type="ECO:0000256" key="6">
    <source>
        <dbReference type="ARBA" id="ARBA00023242"/>
    </source>
</evidence>
<dbReference type="KEGG" id="opa:HPODL_00781"/>
<dbReference type="STRING" id="871575.W1QIH7"/>
<name>W1QIH7_OGAPD</name>
<comment type="subcellular location">
    <subcellularLocation>
        <location evidence="1 8">Nucleus</location>
    </subcellularLocation>
</comment>
<keyword evidence="5" id="KW-0236">DNA replication inhibitor</keyword>
<evidence type="ECO:0000256" key="2">
    <source>
        <dbReference type="ARBA" id="ARBA00006075"/>
    </source>
</evidence>
<evidence type="ECO:0000256" key="9">
    <source>
        <dbReference type="SAM" id="MobiDB-lite"/>
    </source>
</evidence>